<dbReference type="GO" id="GO:0003676">
    <property type="term" value="F:nucleic acid binding"/>
    <property type="evidence" value="ECO:0007669"/>
    <property type="project" value="InterPro"/>
</dbReference>
<keyword evidence="2" id="KW-1185">Reference proteome</keyword>
<dbReference type="InterPro" id="IPR036397">
    <property type="entry name" value="RNaseH_sf"/>
</dbReference>
<dbReference type="EMBL" id="JARJCW010000127">
    <property type="protein sequence ID" value="KAJ7191841.1"/>
    <property type="molecule type" value="Genomic_DNA"/>
</dbReference>
<comment type="caution">
    <text evidence="1">The sequence shown here is derived from an EMBL/GenBank/DDBJ whole genome shotgun (WGS) entry which is preliminary data.</text>
</comment>
<evidence type="ECO:0000313" key="1">
    <source>
        <dbReference type="EMBL" id="KAJ7191841.1"/>
    </source>
</evidence>
<sequence length="415" mass="47371">METGADERAGKRIPEDHEQSQYAAEFYAVLMAVRKVSVETALTIVSAQPYVQEAMNKKLGRWENEGWVGVKHRDILRCVAAELKARAAPTFFKVAEPGTPARAACRKAAKIAKRAARAQVTGVWDMTLPTGMTLPGLRLQGNRQKNFYRSIREEKTEKLRARPSTANKLKVIRDAVYDTFGREVTDAQIWNSLLVKDFLPRPSQFFWKCVHNAHKVGSYWTHIPDCGDRATCRDCGEPEDLEHILVRCESPGREMIWAAAQTLWLERQKTWPEISLGTILGCGLAEFRDSRGKIDRGAQRLYRVLISESAYLIWRLRNERVIDRDGEPASEEEIMNKFKFAINQRLQMDRLLANRPRRGKLPRLPPKLVLATWSGIMDNEHSLPTDWLGEPRVLVGNRAFPPRTPFRQDENQGIG</sequence>
<dbReference type="Gene3D" id="3.30.420.10">
    <property type="entry name" value="Ribonuclease H-like superfamily/Ribonuclease H"/>
    <property type="match status" value="1"/>
</dbReference>
<reference evidence="1" key="1">
    <citation type="submission" date="2023-03" db="EMBL/GenBank/DDBJ databases">
        <title>Massive genome expansion in bonnet fungi (Mycena s.s.) driven by repeated elements and novel gene families across ecological guilds.</title>
        <authorList>
            <consortium name="Lawrence Berkeley National Laboratory"/>
            <person name="Harder C.B."/>
            <person name="Miyauchi S."/>
            <person name="Viragh M."/>
            <person name="Kuo A."/>
            <person name="Thoen E."/>
            <person name="Andreopoulos B."/>
            <person name="Lu D."/>
            <person name="Skrede I."/>
            <person name="Drula E."/>
            <person name="Henrissat B."/>
            <person name="Morin E."/>
            <person name="Kohler A."/>
            <person name="Barry K."/>
            <person name="LaButti K."/>
            <person name="Morin E."/>
            <person name="Salamov A."/>
            <person name="Lipzen A."/>
            <person name="Mereny Z."/>
            <person name="Hegedus B."/>
            <person name="Baldrian P."/>
            <person name="Stursova M."/>
            <person name="Weitz H."/>
            <person name="Taylor A."/>
            <person name="Grigoriev I.V."/>
            <person name="Nagy L.G."/>
            <person name="Martin F."/>
            <person name="Kauserud H."/>
        </authorList>
    </citation>
    <scope>NUCLEOTIDE SEQUENCE</scope>
    <source>
        <strain evidence="1">9144</strain>
    </source>
</reference>
<proteinExistence type="predicted"/>
<gene>
    <name evidence="1" type="ORF">GGX14DRAFT_380692</name>
</gene>
<organism evidence="1 2">
    <name type="scientific">Mycena pura</name>
    <dbReference type="NCBI Taxonomy" id="153505"/>
    <lineage>
        <taxon>Eukaryota</taxon>
        <taxon>Fungi</taxon>
        <taxon>Dikarya</taxon>
        <taxon>Basidiomycota</taxon>
        <taxon>Agaricomycotina</taxon>
        <taxon>Agaricomycetes</taxon>
        <taxon>Agaricomycetidae</taxon>
        <taxon>Agaricales</taxon>
        <taxon>Marasmiineae</taxon>
        <taxon>Mycenaceae</taxon>
        <taxon>Mycena</taxon>
    </lineage>
</organism>
<dbReference type="AlphaFoldDB" id="A0AAD6UPL0"/>
<dbReference type="Proteomes" id="UP001219525">
    <property type="component" value="Unassembled WGS sequence"/>
</dbReference>
<name>A0AAD6UPL0_9AGAR</name>
<accession>A0AAD6UPL0</accession>
<evidence type="ECO:0000313" key="2">
    <source>
        <dbReference type="Proteomes" id="UP001219525"/>
    </source>
</evidence>
<protein>
    <submittedName>
        <fullName evidence="1">Ribonuclease H-like protein</fullName>
    </submittedName>
</protein>